<protein>
    <submittedName>
        <fullName evidence="1">Uncharacterized protein</fullName>
    </submittedName>
</protein>
<comment type="caution">
    <text evidence="1">The sequence shown here is derived from an EMBL/GenBank/DDBJ whole genome shotgun (WGS) entry which is preliminary data.</text>
</comment>
<dbReference type="AlphaFoldDB" id="A0A0V1G0L0"/>
<sequence>MLINFVDFAIFSKIYLKHVLFRLCRNQSRRLERALFCLLARGYSSSMKSILTARKMSPDVHFFEFWRRVGCPSPPWTVALAARPAEPFSQTVAEEQCVAIWWKPASRIFPVD</sequence>
<keyword evidence="2" id="KW-1185">Reference proteome</keyword>
<proteinExistence type="predicted"/>
<evidence type="ECO:0000313" key="1">
    <source>
        <dbReference type="EMBL" id="KRY91790.1"/>
    </source>
</evidence>
<evidence type="ECO:0000313" key="2">
    <source>
        <dbReference type="Proteomes" id="UP000054995"/>
    </source>
</evidence>
<organism evidence="1 2">
    <name type="scientific">Trichinella pseudospiralis</name>
    <name type="common">Parasitic roundworm</name>
    <dbReference type="NCBI Taxonomy" id="6337"/>
    <lineage>
        <taxon>Eukaryota</taxon>
        <taxon>Metazoa</taxon>
        <taxon>Ecdysozoa</taxon>
        <taxon>Nematoda</taxon>
        <taxon>Enoplea</taxon>
        <taxon>Dorylaimia</taxon>
        <taxon>Trichinellida</taxon>
        <taxon>Trichinellidae</taxon>
        <taxon>Trichinella</taxon>
    </lineage>
</organism>
<reference evidence="1 2" key="1">
    <citation type="submission" date="2015-01" db="EMBL/GenBank/DDBJ databases">
        <title>Evolution of Trichinella species and genotypes.</title>
        <authorList>
            <person name="Korhonen P.K."/>
            <person name="Edoardo P."/>
            <person name="Giuseppe L.R."/>
            <person name="Gasser R.B."/>
        </authorList>
    </citation>
    <scope>NUCLEOTIDE SEQUENCE [LARGE SCALE GENOMIC DNA]</scope>
    <source>
        <strain evidence="1">ISS470</strain>
    </source>
</reference>
<dbReference type="Proteomes" id="UP000054995">
    <property type="component" value="Unassembled WGS sequence"/>
</dbReference>
<name>A0A0V1G0L0_TRIPS</name>
<gene>
    <name evidence="1" type="ORF">T4D_432</name>
</gene>
<accession>A0A0V1G0L0</accession>
<dbReference type="EMBL" id="JYDT01000011">
    <property type="protein sequence ID" value="KRY91790.1"/>
    <property type="molecule type" value="Genomic_DNA"/>
</dbReference>